<dbReference type="STRING" id="314265.R2601_02858"/>
<dbReference type="Proteomes" id="UP000006230">
    <property type="component" value="Unassembled WGS sequence"/>
</dbReference>
<name>Q0FWS4_SALBH</name>
<feature type="region of interest" description="Disordered" evidence="1">
    <location>
        <begin position="1"/>
        <end position="32"/>
    </location>
</feature>
<organism evidence="2 3">
    <name type="scientific">Salipiger bermudensis (strain DSM 26914 / JCM 13377 / KCTC 12554 / HTCC2601)</name>
    <name type="common">Pelagibaca bermudensis</name>
    <dbReference type="NCBI Taxonomy" id="314265"/>
    <lineage>
        <taxon>Bacteria</taxon>
        <taxon>Pseudomonadati</taxon>
        <taxon>Pseudomonadota</taxon>
        <taxon>Alphaproteobacteria</taxon>
        <taxon>Rhodobacterales</taxon>
        <taxon>Roseobacteraceae</taxon>
        <taxon>Salipiger</taxon>
    </lineage>
</organism>
<feature type="compositionally biased region" description="Basic and acidic residues" evidence="1">
    <location>
        <begin position="23"/>
        <end position="32"/>
    </location>
</feature>
<proteinExistence type="predicted"/>
<protein>
    <submittedName>
        <fullName evidence="2">Uncharacterized protein</fullName>
    </submittedName>
</protein>
<comment type="caution">
    <text evidence="2">The sequence shown here is derived from an EMBL/GenBank/DDBJ whole genome shotgun (WGS) entry which is preliminary data.</text>
</comment>
<dbReference type="AlphaFoldDB" id="Q0FWS4"/>
<evidence type="ECO:0000313" key="2">
    <source>
        <dbReference type="EMBL" id="EAU48478.1"/>
    </source>
</evidence>
<evidence type="ECO:0000256" key="1">
    <source>
        <dbReference type="SAM" id="MobiDB-lite"/>
    </source>
</evidence>
<sequence length="32" mass="3555">MQPRVTRLARIAPDDAPAPSRPVRPDLHPPRA</sequence>
<accession>Q0FWS4</accession>
<reference evidence="2 3" key="1">
    <citation type="journal article" date="2010" name="J. Bacteriol.">
        <title>Genome sequences of Pelagibaca bermudensis HTCC2601T and Maritimibacter alkaliphilus HTCC2654T, the type strains of two marine Roseobacter genera.</title>
        <authorList>
            <person name="Thrash J.C."/>
            <person name="Cho J.C."/>
            <person name="Ferriera S."/>
            <person name="Johnson J."/>
            <person name="Vergin K.L."/>
            <person name="Giovannoni S.J."/>
        </authorList>
    </citation>
    <scope>NUCLEOTIDE SEQUENCE [LARGE SCALE GENOMIC DNA]</scope>
    <source>
        <strain evidence="3">DSM 26914 / JCM 13377 / KCTC 12554 / HTCC2601</strain>
    </source>
</reference>
<dbReference type="HOGENOM" id="CLU_3390694_0_0_5"/>
<evidence type="ECO:0000313" key="3">
    <source>
        <dbReference type="Proteomes" id="UP000006230"/>
    </source>
</evidence>
<gene>
    <name evidence="2" type="ORF">R2601_02858</name>
</gene>
<dbReference type="EMBL" id="AATQ01000001">
    <property type="protein sequence ID" value="EAU48478.1"/>
    <property type="molecule type" value="Genomic_DNA"/>
</dbReference>
<keyword evidence="3" id="KW-1185">Reference proteome</keyword>